<dbReference type="InterPro" id="IPR006976">
    <property type="entry name" value="VanZ-like"/>
</dbReference>
<feature type="transmembrane region" description="Helical" evidence="1">
    <location>
        <begin position="68"/>
        <end position="90"/>
    </location>
</feature>
<reference evidence="3 4" key="1">
    <citation type="submission" date="2023-07" db="EMBL/GenBank/DDBJ databases">
        <title>Sorghum-associated microbial communities from plants grown in Nebraska, USA.</title>
        <authorList>
            <person name="Schachtman D."/>
        </authorList>
    </citation>
    <scope>NUCLEOTIDE SEQUENCE [LARGE SCALE GENOMIC DNA]</scope>
    <source>
        <strain evidence="3 4">BE211</strain>
    </source>
</reference>
<dbReference type="InterPro" id="IPR053150">
    <property type="entry name" value="Teicoplanin_resist-assoc"/>
</dbReference>
<feature type="transmembrane region" description="Helical" evidence="1">
    <location>
        <begin position="197"/>
        <end position="214"/>
    </location>
</feature>
<name>A0ABU1TWH2_9BACL</name>
<evidence type="ECO:0000313" key="3">
    <source>
        <dbReference type="EMBL" id="MDR7071562.1"/>
    </source>
</evidence>
<keyword evidence="1" id="KW-0812">Transmembrane</keyword>
<feature type="transmembrane region" description="Helical" evidence="1">
    <location>
        <begin position="33"/>
        <end position="56"/>
    </location>
</feature>
<feature type="transmembrane region" description="Helical" evidence="1">
    <location>
        <begin position="131"/>
        <end position="149"/>
    </location>
</feature>
<dbReference type="PANTHER" id="PTHR36834">
    <property type="entry name" value="MEMBRANE PROTEIN-RELATED"/>
    <property type="match status" value="1"/>
</dbReference>
<dbReference type="PANTHER" id="PTHR36834:SF1">
    <property type="entry name" value="INTEGRAL MEMBRANE PROTEIN"/>
    <property type="match status" value="1"/>
</dbReference>
<comment type="caution">
    <text evidence="3">The sequence shown here is derived from an EMBL/GenBank/DDBJ whole genome shotgun (WGS) entry which is preliminary data.</text>
</comment>
<feature type="domain" description="VanZ-like" evidence="2">
    <location>
        <begin position="73"/>
        <end position="212"/>
    </location>
</feature>
<sequence>MNTFKKLLTLFPVLFISLNFIRSRYRWEFNDLGIFGFVEIALNVLPILFFASWDVFRRPLKLSAAKLLIMSSFYFYSMVVFYLTIFSVPFRNFFLPFQWSDVLEDKSYYLQTISLIPFKTIIEYGLVNTQVIGNLIMLMPLGIYISVLYKKSVVNGMITLLTIAFGIEFLQFLFSVIIPSPLHSLSYGRSTDIDDVLLNFSGAAFSFTICRWVIQKYTAPFQVRLKKTS</sequence>
<accession>A0ABU1TWH2</accession>
<protein>
    <submittedName>
        <fullName evidence="3">Glycopeptide antibiotics resistance protein</fullName>
    </submittedName>
</protein>
<organism evidence="3 4">
    <name type="scientific">Fictibacillus barbaricus</name>
    <dbReference type="NCBI Taxonomy" id="182136"/>
    <lineage>
        <taxon>Bacteria</taxon>
        <taxon>Bacillati</taxon>
        <taxon>Bacillota</taxon>
        <taxon>Bacilli</taxon>
        <taxon>Bacillales</taxon>
        <taxon>Fictibacillaceae</taxon>
        <taxon>Fictibacillus</taxon>
    </lineage>
</organism>
<proteinExistence type="predicted"/>
<evidence type="ECO:0000313" key="4">
    <source>
        <dbReference type="Proteomes" id="UP001258181"/>
    </source>
</evidence>
<evidence type="ECO:0000256" key="1">
    <source>
        <dbReference type="SAM" id="Phobius"/>
    </source>
</evidence>
<keyword evidence="1" id="KW-1133">Transmembrane helix</keyword>
<feature type="transmembrane region" description="Helical" evidence="1">
    <location>
        <begin position="156"/>
        <end position="177"/>
    </location>
</feature>
<gene>
    <name evidence="3" type="ORF">J2X07_000537</name>
</gene>
<keyword evidence="4" id="KW-1185">Reference proteome</keyword>
<dbReference type="Proteomes" id="UP001258181">
    <property type="component" value="Unassembled WGS sequence"/>
</dbReference>
<dbReference type="RefSeq" id="WP_310256160.1">
    <property type="nucleotide sequence ID" value="NZ_JAVDWA010000001.1"/>
</dbReference>
<dbReference type="Pfam" id="PF04892">
    <property type="entry name" value="VanZ"/>
    <property type="match status" value="1"/>
</dbReference>
<dbReference type="EMBL" id="JAVDWA010000001">
    <property type="protein sequence ID" value="MDR7071562.1"/>
    <property type="molecule type" value="Genomic_DNA"/>
</dbReference>
<keyword evidence="1" id="KW-0472">Membrane</keyword>
<evidence type="ECO:0000259" key="2">
    <source>
        <dbReference type="Pfam" id="PF04892"/>
    </source>
</evidence>